<dbReference type="Gene3D" id="3.30.70.270">
    <property type="match status" value="1"/>
</dbReference>
<name>A0ABW5A5W9_9RHOB</name>
<dbReference type="Pfam" id="PF00989">
    <property type="entry name" value="PAS"/>
    <property type="match status" value="1"/>
</dbReference>
<dbReference type="InterPro" id="IPR052155">
    <property type="entry name" value="Biofilm_reg_signaling"/>
</dbReference>
<dbReference type="InterPro" id="IPR013655">
    <property type="entry name" value="PAS_fold_3"/>
</dbReference>
<dbReference type="SMART" id="SM00091">
    <property type="entry name" value="PAS"/>
    <property type="match status" value="1"/>
</dbReference>
<dbReference type="Pfam" id="PF00563">
    <property type="entry name" value="EAL"/>
    <property type="match status" value="1"/>
</dbReference>
<dbReference type="SMART" id="SM00052">
    <property type="entry name" value="EAL"/>
    <property type="match status" value="1"/>
</dbReference>
<dbReference type="InterPro" id="IPR000160">
    <property type="entry name" value="GGDEF_dom"/>
</dbReference>
<dbReference type="PROSITE" id="PS50112">
    <property type="entry name" value="PAS"/>
    <property type="match status" value="1"/>
</dbReference>
<dbReference type="InterPro" id="IPR043128">
    <property type="entry name" value="Rev_trsase/Diguanyl_cyclase"/>
</dbReference>
<reference evidence="5" key="1">
    <citation type="journal article" date="2019" name="Int. J. Syst. Evol. Microbiol.">
        <title>The Global Catalogue of Microorganisms (GCM) 10K type strain sequencing project: providing services to taxonomists for standard genome sequencing and annotation.</title>
        <authorList>
            <consortium name="The Broad Institute Genomics Platform"/>
            <consortium name="The Broad Institute Genome Sequencing Center for Infectious Disease"/>
            <person name="Wu L."/>
            <person name="Ma J."/>
        </authorList>
    </citation>
    <scope>NUCLEOTIDE SEQUENCE [LARGE SCALE GENOMIC DNA]</scope>
    <source>
        <strain evidence="5">CCUG 55131</strain>
    </source>
</reference>
<dbReference type="InterPro" id="IPR035965">
    <property type="entry name" value="PAS-like_dom_sf"/>
</dbReference>
<evidence type="ECO:0000259" key="3">
    <source>
        <dbReference type="PROSITE" id="PS50887"/>
    </source>
</evidence>
<dbReference type="InterPro" id="IPR013767">
    <property type="entry name" value="PAS_fold"/>
</dbReference>
<gene>
    <name evidence="4" type="ORF">ACFSM0_06355</name>
</gene>
<dbReference type="NCBIfam" id="TIGR00254">
    <property type="entry name" value="GGDEF"/>
    <property type="match status" value="1"/>
</dbReference>
<comment type="caution">
    <text evidence="4">The sequence shown here is derived from an EMBL/GenBank/DDBJ whole genome shotgun (WGS) entry which is preliminary data.</text>
</comment>
<accession>A0ABW5A5W9</accession>
<dbReference type="PROSITE" id="PS50887">
    <property type="entry name" value="GGDEF"/>
    <property type="match status" value="1"/>
</dbReference>
<dbReference type="Proteomes" id="UP001597413">
    <property type="component" value="Unassembled WGS sequence"/>
</dbReference>
<dbReference type="InterPro" id="IPR001633">
    <property type="entry name" value="EAL_dom"/>
</dbReference>
<dbReference type="SMART" id="SM00267">
    <property type="entry name" value="GGDEF"/>
    <property type="match status" value="1"/>
</dbReference>
<feature type="domain" description="EAL" evidence="2">
    <location>
        <begin position="583"/>
        <end position="850"/>
    </location>
</feature>
<dbReference type="PANTHER" id="PTHR44757">
    <property type="entry name" value="DIGUANYLATE CYCLASE DGCP"/>
    <property type="match status" value="1"/>
</dbReference>
<evidence type="ECO:0000313" key="4">
    <source>
        <dbReference type="EMBL" id="MFD2173702.1"/>
    </source>
</evidence>
<dbReference type="Pfam" id="PF08447">
    <property type="entry name" value="PAS_3"/>
    <property type="match status" value="1"/>
</dbReference>
<dbReference type="InterPro" id="IPR000014">
    <property type="entry name" value="PAS"/>
</dbReference>
<dbReference type="PANTHER" id="PTHR44757:SF2">
    <property type="entry name" value="BIOFILM ARCHITECTURE MAINTENANCE PROTEIN MBAA"/>
    <property type="match status" value="1"/>
</dbReference>
<dbReference type="NCBIfam" id="TIGR00229">
    <property type="entry name" value="sensory_box"/>
    <property type="match status" value="1"/>
</dbReference>
<dbReference type="SUPFAM" id="SSF141868">
    <property type="entry name" value="EAL domain-like"/>
    <property type="match status" value="1"/>
</dbReference>
<dbReference type="CDD" id="cd01949">
    <property type="entry name" value="GGDEF"/>
    <property type="match status" value="1"/>
</dbReference>
<dbReference type="Gene3D" id="3.20.20.450">
    <property type="entry name" value="EAL domain"/>
    <property type="match status" value="1"/>
</dbReference>
<dbReference type="Gene3D" id="3.30.450.20">
    <property type="entry name" value="PAS domain"/>
    <property type="match status" value="2"/>
</dbReference>
<dbReference type="InterPro" id="IPR029787">
    <property type="entry name" value="Nucleotide_cyclase"/>
</dbReference>
<evidence type="ECO:0000313" key="5">
    <source>
        <dbReference type="Proteomes" id="UP001597413"/>
    </source>
</evidence>
<organism evidence="4 5">
    <name type="scientific">Rhodobacter lacus</name>
    <dbReference type="NCBI Taxonomy" id="1641972"/>
    <lineage>
        <taxon>Bacteria</taxon>
        <taxon>Pseudomonadati</taxon>
        <taxon>Pseudomonadota</taxon>
        <taxon>Alphaproteobacteria</taxon>
        <taxon>Rhodobacterales</taxon>
        <taxon>Rhodobacter group</taxon>
        <taxon>Rhodobacter</taxon>
    </lineage>
</organism>
<dbReference type="CDD" id="cd01948">
    <property type="entry name" value="EAL"/>
    <property type="match status" value="1"/>
</dbReference>
<dbReference type="SUPFAM" id="SSF55785">
    <property type="entry name" value="PYP-like sensor domain (PAS domain)"/>
    <property type="match status" value="2"/>
</dbReference>
<protein>
    <submittedName>
        <fullName evidence="4">Bifunctional diguanylate cyclase/phosphodiesterase</fullName>
    </submittedName>
</protein>
<feature type="domain" description="GGDEF" evidence="3">
    <location>
        <begin position="442"/>
        <end position="574"/>
    </location>
</feature>
<keyword evidence="5" id="KW-1185">Reference proteome</keyword>
<proteinExistence type="predicted"/>
<dbReference type="SUPFAM" id="SSF55073">
    <property type="entry name" value="Nucleotide cyclase"/>
    <property type="match status" value="1"/>
</dbReference>
<dbReference type="InterPro" id="IPR035919">
    <property type="entry name" value="EAL_sf"/>
</dbReference>
<dbReference type="RefSeq" id="WP_377388418.1">
    <property type="nucleotide sequence ID" value="NZ_JBHUIX010000005.1"/>
</dbReference>
<dbReference type="CDD" id="cd00130">
    <property type="entry name" value="PAS"/>
    <property type="match status" value="2"/>
</dbReference>
<evidence type="ECO:0000259" key="2">
    <source>
        <dbReference type="PROSITE" id="PS50883"/>
    </source>
</evidence>
<dbReference type="EMBL" id="JBHUIX010000005">
    <property type="protein sequence ID" value="MFD2173702.1"/>
    <property type="molecule type" value="Genomic_DNA"/>
</dbReference>
<dbReference type="Pfam" id="PF00990">
    <property type="entry name" value="GGDEF"/>
    <property type="match status" value="1"/>
</dbReference>
<feature type="domain" description="PAS" evidence="1">
    <location>
        <begin position="282"/>
        <end position="346"/>
    </location>
</feature>
<dbReference type="PROSITE" id="PS50883">
    <property type="entry name" value="EAL"/>
    <property type="match status" value="1"/>
</dbReference>
<sequence>MGTHNRPRDLVPRACARSGSDLLGWQLCTGPEGLSVILQGAADEPPMPLSAFAEAFVPADQPRVITFLAAQAARVPQLAHWPLGGGGARAGAVRRGPLSGLPGASLQGRMRWAPDDSEVILTSLEVGAADPPGSGWLLRLDTAFAVARGALERVAVTPAQCWSLTYPDRRLEVSALWKARIGYAADELENFSLEEWAQLSHPDDIAAFDRADVQARLRAGEAVQILSRLRHRNGEWISVLSHSRAVRWRLTGEVSRVVGCDIEISAVSLLEDVSLEASLAQERERLAHLLDVLPSGKIVLDSAGQVVFCNPEAGTLLGLGLKESVGWPVVALLAPEEGREELEEALADSESFSQLRLHRRRAGKRQVLQVDIAPLPDPSFRARQLVSLSDVTQLFDLQRQLEYSIENARFIATHDLMTGLPDRFLLMRRLEETLRRARVLDGAVAVLAIEFDNYRLIHDTLGHETAGQVIKLAAKRLETGLPEGAVLARVNEGQFVILLPGVGARAAEARGWEIVRAFARPLHLPQRQFFLTASIGVSLSPCGGESAERLLRTADMAMHQSQARGRNTVTRFSAELGSVFERRSAVAQSLHRALEAGRFELFLQPKFEVVPEPTARHWRVAGVAVRLAGAEALLRLTDAELGPVSPGEFIPVAEVDGLVCAIDRDVMRLAGAMLAGWAARGITLPVAVNLNAATLDDPHRADLAEELAQAGLLPQQVMIELTETGIAQPVAARQRNLRRLEAAGYRISVDDFGTGQSALGALQDLPVTELKIDRSFVCALDGPAPERALAIVRAILAMARALGLKAIAEGVETEAQFEILRAEGCTMMQGFLLGRPVDRAQFEALYLSEGAALAPRSAPDICREGLA</sequence>
<evidence type="ECO:0000259" key="1">
    <source>
        <dbReference type="PROSITE" id="PS50112"/>
    </source>
</evidence>